<feature type="signal peptide" evidence="8">
    <location>
        <begin position="1"/>
        <end position="32"/>
    </location>
</feature>
<dbReference type="NCBIfam" id="TIGR04057">
    <property type="entry name" value="SusC_RagA_signa"/>
    <property type="match status" value="1"/>
</dbReference>
<dbReference type="InterPro" id="IPR023997">
    <property type="entry name" value="TonB-dep_OMP_SusC/RagA_CS"/>
</dbReference>
<evidence type="ECO:0000256" key="8">
    <source>
        <dbReference type="SAM" id="SignalP"/>
    </source>
</evidence>
<evidence type="ECO:0000313" key="11">
    <source>
        <dbReference type="Proteomes" id="UP000284548"/>
    </source>
</evidence>
<evidence type="ECO:0000256" key="3">
    <source>
        <dbReference type="ARBA" id="ARBA00022452"/>
    </source>
</evidence>
<keyword evidence="8" id="KW-0732">Signal</keyword>
<dbReference type="Gene3D" id="2.40.170.20">
    <property type="entry name" value="TonB-dependent receptor, beta-barrel domain"/>
    <property type="match status" value="1"/>
</dbReference>
<evidence type="ECO:0000256" key="6">
    <source>
        <dbReference type="ARBA" id="ARBA00023237"/>
    </source>
</evidence>
<gene>
    <name evidence="10" type="ORF">DW192_06965</name>
</gene>
<accession>A0A3R6EHG3</accession>
<keyword evidence="5 7" id="KW-0472">Membrane</keyword>
<dbReference type="Proteomes" id="UP000284548">
    <property type="component" value="Unassembled WGS sequence"/>
</dbReference>
<organism evidence="10 11">
    <name type="scientific">Segatella copri</name>
    <dbReference type="NCBI Taxonomy" id="165179"/>
    <lineage>
        <taxon>Bacteria</taxon>
        <taxon>Pseudomonadati</taxon>
        <taxon>Bacteroidota</taxon>
        <taxon>Bacteroidia</taxon>
        <taxon>Bacteroidales</taxon>
        <taxon>Prevotellaceae</taxon>
        <taxon>Segatella</taxon>
    </lineage>
</organism>
<evidence type="ECO:0000256" key="5">
    <source>
        <dbReference type="ARBA" id="ARBA00023136"/>
    </source>
</evidence>
<protein>
    <submittedName>
        <fullName evidence="10">TonB-dependent receptor</fullName>
    </submittedName>
</protein>
<keyword evidence="3 7" id="KW-1134">Transmembrane beta strand</keyword>
<dbReference type="InterPro" id="IPR012910">
    <property type="entry name" value="Plug_dom"/>
</dbReference>
<dbReference type="NCBIfam" id="TIGR04056">
    <property type="entry name" value="OMP_RagA_SusC"/>
    <property type="match status" value="1"/>
</dbReference>
<dbReference type="EMBL" id="QRKB01000013">
    <property type="protein sequence ID" value="RHH83270.1"/>
    <property type="molecule type" value="Genomic_DNA"/>
</dbReference>
<reference evidence="10 11" key="1">
    <citation type="submission" date="2018-08" db="EMBL/GenBank/DDBJ databases">
        <title>A genome reference for cultivated species of the human gut microbiota.</title>
        <authorList>
            <person name="Zou Y."/>
            <person name="Xue W."/>
            <person name="Luo G."/>
        </authorList>
    </citation>
    <scope>NUCLEOTIDE SEQUENCE [LARGE SCALE GENOMIC DNA]</scope>
    <source>
        <strain evidence="10 11">AM16-54</strain>
    </source>
</reference>
<proteinExistence type="inferred from homology"/>
<dbReference type="GO" id="GO:0009279">
    <property type="term" value="C:cell outer membrane"/>
    <property type="evidence" value="ECO:0007669"/>
    <property type="project" value="UniProtKB-SubCell"/>
</dbReference>
<comment type="subcellular location">
    <subcellularLocation>
        <location evidence="1 7">Cell outer membrane</location>
        <topology evidence="1 7">Multi-pass membrane protein</topology>
    </subcellularLocation>
</comment>
<evidence type="ECO:0000256" key="7">
    <source>
        <dbReference type="PROSITE-ProRule" id="PRU01360"/>
    </source>
</evidence>
<dbReference type="InterPro" id="IPR037066">
    <property type="entry name" value="Plug_dom_sf"/>
</dbReference>
<keyword evidence="2 7" id="KW-0813">Transport</keyword>
<keyword evidence="6 7" id="KW-0998">Cell outer membrane</keyword>
<evidence type="ECO:0000313" key="10">
    <source>
        <dbReference type="EMBL" id="RHH83270.1"/>
    </source>
</evidence>
<dbReference type="SUPFAM" id="SSF56935">
    <property type="entry name" value="Porins"/>
    <property type="match status" value="1"/>
</dbReference>
<dbReference type="InterPro" id="IPR008969">
    <property type="entry name" value="CarboxyPept-like_regulatory"/>
</dbReference>
<dbReference type="InterPro" id="IPR039426">
    <property type="entry name" value="TonB-dep_rcpt-like"/>
</dbReference>
<sequence length="1083" mass="122036">MNNIQNIYNKVSSSSKVLMLSALLCASSSVLAQEQVLKGRIVNSQGDPIPGAVVNVAEESRIALTDKEGYFTLKKVTPSDEICVSSVGYKNAQEKVTTFDGTYVIKMEDDADEYEHLAPVPFGEQKKKILTDSRSVVSGEELQKHPVTILQNAFTSTLNGVQTYEWSSEPGWSESFLFIRGIRTTNQSARSPLIIVDNVERDLSFLDAYPIESITVLKDAAASSIYGMRGANGVIMVTTKRGNAGKTKIDFTQEVGFQTLANKMEVQNSYNMAMTRNQVRYLSGMDPMYTQEQLDNYKYVCDGGTFADDDIRKYQYFNTSWADQLYREAAPQYRTNLQISGGNQRARYYVSFSYLRQEGMWNTEGTEMNDGYSTQHVLNRWNLRSNIDIDVSKYLNVSLDLGGRIDNISQPTEGVFNLVTFGVIEANPMAPTHNPDGSIYSSSTANNPVRYLGGSGLEKNRRRNLYSTLNAKYDLSPVLKGLGLFGTVSFDAYETFESTQTAQMDSWNYDYDNLAVTDVSQFKYTKYTTKAALSNPSANQRGYYYNLNLFGGVSYKNSFGKHNVDARAFARYYRNEEAGSDYSTQQSASSNRYLAYNFQGTYDYANKYIASVNLSRMGCDNFSPDDRWGTFWGASAGWVLSEESWMKKLGFINLLKLRASYGETGQSTTGAGRYPYQSIYGTATGYGFGYNGTFVNGYAESKTGNANSKWEISKMVNFGVDWNLWNSKLYGSFDIFKEWRSNILVSRSTVPETILGVPVAQDSYGKVESRGYELVLGHRGNIGKDFKYFIEGQLTFNTNKVTDIDETAPDVEWQRKAGHRIYDNTSVAELYEQAQTGTNRVGGWNIYKFDQWASDPNLIATSQQDAIDHPEKYPYNSFSNGAQQLGTAVFKDINGDRVIDSKDMVPDSYTIIPEMIPTFNFGFEYKGFDARMIVNAYLRRSVFLSPAISYSGWSNMGTHEVTKAWGYYTDDPSDPRNVNATYPRPVWGGFDAVDSDRATGSYQNNIWVRNGNFWSIRNIEVGYSLPAKLISKLWMTKCRVYFSAYNIATFSSLPDDVDPEKPLSYCWWYPKTKSFTFGINIGF</sequence>
<dbReference type="Pfam" id="PF07715">
    <property type="entry name" value="Plug"/>
    <property type="match status" value="1"/>
</dbReference>
<dbReference type="InterPro" id="IPR023996">
    <property type="entry name" value="TonB-dep_OMP_SusC/RagA"/>
</dbReference>
<dbReference type="Gene3D" id="2.170.130.10">
    <property type="entry name" value="TonB-dependent receptor, plug domain"/>
    <property type="match status" value="1"/>
</dbReference>
<keyword evidence="10" id="KW-0675">Receptor</keyword>
<name>A0A3R6EHG3_9BACT</name>
<evidence type="ECO:0000256" key="1">
    <source>
        <dbReference type="ARBA" id="ARBA00004571"/>
    </source>
</evidence>
<dbReference type="Pfam" id="PF13715">
    <property type="entry name" value="CarbopepD_reg_2"/>
    <property type="match status" value="1"/>
</dbReference>
<dbReference type="PROSITE" id="PS52016">
    <property type="entry name" value="TONB_DEPENDENT_REC_3"/>
    <property type="match status" value="1"/>
</dbReference>
<evidence type="ECO:0000259" key="9">
    <source>
        <dbReference type="Pfam" id="PF07715"/>
    </source>
</evidence>
<comment type="similarity">
    <text evidence="7">Belongs to the TonB-dependent receptor family.</text>
</comment>
<dbReference type="InterPro" id="IPR036942">
    <property type="entry name" value="Beta-barrel_TonB_sf"/>
</dbReference>
<keyword evidence="4 7" id="KW-0812">Transmembrane</keyword>
<dbReference type="Gene3D" id="2.60.40.1120">
    <property type="entry name" value="Carboxypeptidase-like, regulatory domain"/>
    <property type="match status" value="1"/>
</dbReference>
<dbReference type="SUPFAM" id="SSF49464">
    <property type="entry name" value="Carboxypeptidase regulatory domain-like"/>
    <property type="match status" value="1"/>
</dbReference>
<feature type="chain" id="PRO_5018779724" evidence="8">
    <location>
        <begin position="33"/>
        <end position="1083"/>
    </location>
</feature>
<comment type="caution">
    <text evidence="10">The sequence shown here is derived from an EMBL/GenBank/DDBJ whole genome shotgun (WGS) entry which is preliminary data.</text>
</comment>
<dbReference type="RefSeq" id="WP_118254597.1">
    <property type="nucleotide sequence ID" value="NZ_QRKB01000013.1"/>
</dbReference>
<feature type="domain" description="TonB-dependent receptor plug" evidence="9">
    <location>
        <begin position="130"/>
        <end position="234"/>
    </location>
</feature>
<evidence type="ECO:0000256" key="2">
    <source>
        <dbReference type="ARBA" id="ARBA00022448"/>
    </source>
</evidence>
<evidence type="ECO:0000256" key="4">
    <source>
        <dbReference type="ARBA" id="ARBA00022692"/>
    </source>
</evidence>
<dbReference type="AlphaFoldDB" id="A0A3R6EHG3"/>